<evidence type="ECO:0000313" key="2">
    <source>
        <dbReference type="Proteomes" id="UP000821865"/>
    </source>
</evidence>
<proteinExistence type="predicted"/>
<accession>A0ACB8C424</accession>
<protein>
    <submittedName>
        <fullName evidence="1">Uncharacterized protein</fullName>
    </submittedName>
</protein>
<organism evidence="1 2">
    <name type="scientific">Dermacentor silvarum</name>
    <name type="common">Tick</name>
    <dbReference type="NCBI Taxonomy" id="543639"/>
    <lineage>
        <taxon>Eukaryota</taxon>
        <taxon>Metazoa</taxon>
        <taxon>Ecdysozoa</taxon>
        <taxon>Arthropoda</taxon>
        <taxon>Chelicerata</taxon>
        <taxon>Arachnida</taxon>
        <taxon>Acari</taxon>
        <taxon>Parasitiformes</taxon>
        <taxon>Ixodida</taxon>
        <taxon>Ixodoidea</taxon>
        <taxon>Ixodidae</taxon>
        <taxon>Rhipicephalinae</taxon>
        <taxon>Dermacentor</taxon>
    </lineage>
</organism>
<sequence length="170" mass="19300">MPSSVLWDPQYLATLGWDDIEALMTRVPEVQPRVYASRHGLLNIAEMPSDVFWRHFGFEKAGFSVLQRALKIPDVLTSVKSMHIRGFEVLCICLKQLACPNRFCDLQQCFGLHYSAISSISNNVLDHIKMTFGHLLDDLTKHEWLSLNDLDELSQVSQLKPGNVSSARKD</sequence>
<dbReference type="EMBL" id="CM023478">
    <property type="protein sequence ID" value="KAH7933589.1"/>
    <property type="molecule type" value="Genomic_DNA"/>
</dbReference>
<dbReference type="Proteomes" id="UP000821865">
    <property type="component" value="Chromosome 9"/>
</dbReference>
<name>A0ACB8C424_DERSI</name>
<evidence type="ECO:0000313" key="1">
    <source>
        <dbReference type="EMBL" id="KAH7933589.1"/>
    </source>
</evidence>
<gene>
    <name evidence="1" type="ORF">HPB49_014149</name>
</gene>
<reference evidence="1" key="1">
    <citation type="submission" date="2020-05" db="EMBL/GenBank/DDBJ databases">
        <title>Large-scale comparative analyses of tick genomes elucidate their genetic diversity and vector capacities.</title>
        <authorList>
            <person name="Jia N."/>
            <person name="Wang J."/>
            <person name="Shi W."/>
            <person name="Du L."/>
            <person name="Sun Y."/>
            <person name="Zhan W."/>
            <person name="Jiang J."/>
            <person name="Wang Q."/>
            <person name="Zhang B."/>
            <person name="Ji P."/>
            <person name="Sakyi L.B."/>
            <person name="Cui X."/>
            <person name="Yuan T."/>
            <person name="Jiang B."/>
            <person name="Yang W."/>
            <person name="Lam T.T.-Y."/>
            <person name="Chang Q."/>
            <person name="Ding S."/>
            <person name="Wang X."/>
            <person name="Zhu J."/>
            <person name="Ruan X."/>
            <person name="Zhao L."/>
            <person name="Wei J."/>
            <person name="Que T."/>
            <person name="Du C."/>
            <person name="Cheng J."/>
            <person name="Dai P."/>
            <person name="Han X."/>
            <person name="Huang E."/>
            <person name="Gao Y."/>
            <person name="Liu J."/>
            <person name="Shao H."/>
            <person name="Ye R."/>
            <person name="Li L."/>
            <person name="Wei W."/>
            <person name="Wang X."/>
            <person name="Wang C."/>
            <person name="Yang T."/>
            <person name="Huo Q."/>
            <person name="Li W."/>
            <person name="Guo W."/>
            <person name="Chen H."/>
            <person name="Zhou L."/>
            <person name="Ni X."/>
            <person name="Tian J."/>
            <person name="Zhou Y."/>
            <person name="Sheng Y."/>
            <person name="Liu T."/>
            <person name="Pan Y."/>
            <person name="Xia L."/>
            <person name="Li J."/>
            <person name="Zhao F."/>
            <person name="Cao W."/>
        </authorList>
    </citation>
    <scope>NUCLEOTIDE SEQUENCE</scope>
    <source>
        <strain evidence="1">Dsil-2018</strain>
    </source>
</reference>
<comment type="caution">
    <text evidence="1">The sequence shown here is derived from an EMBL/GenBank/DDBJ whole genome shotgun (WGS) entry which is preliminary data.</text>
</comment>
<keyword evidence="2" id="KW-1185">Reference proteome</keyword>